<dbReference type="EMBL" id="PTIY01000014">
    <property type="protein sequence ID" value="PPK67296.1"/>
    <property type="molecule type" value="Genomic_DNA"/>
</dbReference>
<name>A0A2S6GQ16_9GAMM</name>
<dbReference type="SUPFAM" id="SSF63829">
    <property type="entry name" value="Calcium-dependent phosphotriesterase"/>
    <property type="match status" value="1"/>
</dbReference>
<evidence type="ECO:0000256" key="1">
    <source>
        <dbReference type="SAM" id="SignalP"/>
    </source>
</evidence>
<feature type="chain" id="PRO_5015441123" evidence="1">
    <location>
        <begin position="25"/>
        <end position="266"/>
    </location>
</feature>
<dbReference type="AlphaFoldDB" id="A0A2S6GQ16"/>
<protein>
    <submittedName>
        <fullName evidence="2">Uncharacterized protein</fullName>
    </submittedName>
</protein>
<reference evidence="2 3" key="1">
    <citation type="submission" date="2018-02" db="EMBL/GenBank/DDBJ databases">
        <title>Subsurface microbial communities from deep shales in Ohio and West Virginia, USA.</title>
        <authorList>
            <person name="Wrighton K."/>
        </authorList>
    </citation>
    <scope>NUCLEOTIDE SEQUENCE [LARGE SCALE GENOMIC DNA]</scope>
    <source>
        <strain evidence="2 3">OWC-G53F</strain>
    </source>
</reference>
<feature type="signal peptide" evidence="1">
    <location>
        <begin position="1"/>
        <end position="24"/>
    </location>
</feature>
<dbReference type="InterPro" id="IPR015943">
    <property type="entry name" value="WD40/YVTN_repeat-like_dom_sf"/>
</dbReference>
<organism evidence="2 3">
    <name type="scientific">Methylobacter tundripaludum</name>
    <dbReference type="NCBI Taxonomy" id="173365"/>
    <lineage>
        <taxon>Bacteria</taxon>
        <taxon>Pseudomonadati</taxon>
        <taxon>Pseudomonadota</taxon>
        <taxon>Gammaproteobacteria</taxon>
        <taxon>Methylococcales</taxon>
        <taxon>Methylococcaceae</taxon>
        <taxon>Methylobacter</taxon>
    </lineage>
</organism>
<dbReference type="RefSeq" id="WP_219820888.1">
    <property type="nucleotide sequence ID" value="NZ_PTIY01000014.1"/>
</dbReference>
<keyword evidence="3" id="KW-1185">Reference proteome</keyword>
<accession>A0A2S6GQ16</accession>
<evidence type="ECO:0000313" key="3">
    <source>
        <dbReference type="Proteomes" id="UP000238071"/>
    </source>
</evidence>
<dbReference type="Proteomes" id="UP000238071">
    <property type="component" value="Unassembled WGS sequence"/>
</dbReference>
<keyword evidence="1" id="KW-0732">Signal</keyword>
<dbReference type="Gene3D" id="2.130.10.10">
    <property type="entry name" value="YVTN repeat-like/Quinoprotein amine dehydrogenase"/>
    <property type="match status" value="1"/>
</dbReference>
<gene>
    <name evidence="2" type="ORF">B0F88_11443</name>
</gene>
<proteinExistence type="predicted"/>
<sequence length="266" mass="28516">MKKNRLLNIIILIMMMTIAGQASADVVYASYTGSQQGVTVRDLKLNQLSFFNTGFNASGIAPGPNNDVYLASGNHLYNYSANGALITDMTFPDGGINYTSVAVSGDKVYASYTGSQQGVTVRDLKLNQLSFFNTGFNASGIAAGPNNDVYLASGNHLYNYKVDGTLITNMTFPIATINYTDVAVSGGKVYASYTGSQQGVTVRDLKLNQLSFFNTGFNASGISAGPNNNVYLASGNHLYDYNVNGTLITNMTFPISTINYTDVTFK</sequence>
<comment type="caution">
    <text evidence="2">The sequence shown here is derived from an EMBL/GenBank/DDBJ whole genome shotgun (WGS) entry which is preliminary data.</text>
</comment>
<evidence type="ECO:0000313" key="2">
    <source>
        <dbReference type="EMBL" id="PPK67296.1"/>
    </source>
</evidence>